<dbReference type="EC" id="3.1.-.-" evidence="6"/>
<accession>A0A4Q7UPY5</accession>
<keyword evidence="3 6" id="KW-0479">Metal-binding</keyword>
<evidence type="ECO:0000313" key="9">
    <source>
        <dbReference type="Proteomes" id="UP000291591"/>
    </source>
</evidence>
<organism evidence="8 9">
    <name type="scientific">Pseudonocardia sediminis</name>
    <dbReference type="NCBI Taxonomy" id="1397368"/>
    <lineage>
        <taxon>Bacteria</taxon>
        <taxon>Bacillati</taxon>
        <taxon>Actinomycetota</taxon>
        <taxon>Actinomycetes</taxon>
        <taxon>Pseudonocardiales</taxon>
        <taxon>Pseudonocardiaceae</taxon>
        <taxon>Pseudonocardia</taxon>
    </lineage>
</organism>
<comment type="function">
    <text evidence="6">Toxic component of a toxin-antitoxin (TA) system. An RNase.</text>
</comment>
<dbReference type="RefSeq" id="WP_165438215.1">
    <property type="nucleotide sequence ID" value="NZ_SHKL01000001.1"/>
</dbReference>
<dbReference type="Pfam" id="PF01850">
    <property type="entry name" value="PIN"/>
    <property type="match status" value="1"/>
</dbReference>
<dbReference type="InterPro" id="IPR022907">
    <property type="entry name" value="VapC_family"/>
</dbReference>
<comment type="similarity">
    <text evidence="6">Belongs to the PINc/VapC protein family.</text>
</comment>
<keyword evidence="5 6" id="KW-0460">Magnesium</keyword>
<evidence type="ECO:0000256" key="6">
    <source>
        <dbReference type="HAMAP-Rule" id="MF_00265"/>
    </source>
</evidence>
<dbReference type="EMBL" id="SHKL01000001">
    <property type="protein sequence ID" value="RZT83792.1"/>
    <property type="molecule type" value="Genomic_DNA"/>
</dbReference>
<dbReference type="GO" id="GO:0004540">
    <property type="term" value="F:RNA nuclease activity"/>
    <property type="evidence" value="ECO:0007669"/>
    <property type="project" value="InterPro"/>
</dbReference>
<protein>
    <recommendedName>
        <fullName evidence="6">Ribonuclease VapC</fullName>
        <shortName evidence="6">RNase VapC</shortName>
        <ecNumber evidence="6">3.1.-.-</ecNumber>
    </recommendedName>
    <alternativeName>
        <fullName evidence="6">Toxin VapC</fullName>
    </alternativeName>
</protein>
<sequence length="131" mass="13997">MIYLDTSAFLKLVWEEEGSVELLDRVGHRTDVGSSALLAVEARRGAARSDPTTIPRVDLLLSRLTLVAIGDAVVESASRLPARTLRSLDAIHLATALLLGTDLQEFVTYDTRLADAATAQGIRTVVSPGIA</sequence>
<evidence type="ECO:0000256" key="2">
    <source>
        <dbReference type="ARBA" id="ARBA00022722"/>
    </source>
</evidence>
<keyword evidence="9" id="KW-1185">Reference proteome</keyword>
<dbReference type="CDD" id="cd09874">
    <property type="entry name" value="PIN_MT3492-like"/>
    <property type="match status" value="1"/>
</dbReference>
<dbReference type="InterPro" id="IPR002716">
    <property type="entry name" value="PIN_dom"/>
</dbReference>
<evidence type="ECO:0000256" key="1">
    <source>
        <dbReference type="ARBA" id="ARBA00022649"/>
    </source>
</evidence>
<proteinExistence type="inferred from homology"/>
<dbReference type="SUPFAM" id="SSF88723">
    <property type="entry name" value="PIN domain-like"/>
    <property type="match status" value="1"/>
</dbReference>
<keyword evidence="2 6" id="KW-0540">Nuclease</keyword>
<reference evidence="8 9" key="1">
    <citation type="submission" date="2019-02" db="EMBL/GenBank/DDBJ databases">
        <title>Sequencing the genomes of 1000 actinobacteria strains.</title>
        <authorList>
            <person name="Klenk H.-P."/>
        </authorList>
    </citation>
    <scope>NUCLEOTIDE SEQUENCE [LARGE SCALE GENOMIC DNA]</scope>
    <source>
        <strain evidence="8 9">DSM 45779</strain>
    </source>
</reference>
<feature type="domain" description="PIN" evidence="7">
    <location>
        <begin position="2"/>
        <end position="117"/>
    </location>
</feature>
<name>A0A4Q7UPY5_PSEST</name>
<dbReference type="GO" id="GO:0016787">
    <property type="term" value="F:hydrolase activity"/>
    <property type="evidence" value="ECO:0007669"/>
    <property type="project" value="UniProtKB-KW"/>
</dbReference>
<gene>
    <name evidence="6" type="primary">vapC</name>
    <name evidence="8" type="ORF">EV383_0610</name>
</gene>
<feature type="binding site" evidence="6">
    <location>
        <position position="5"/>
    </location>
    <ligand>
        <name>Mg(2+)</name>
        <dbReference type="ChEBI" id="CHEBI:18420"/>
    </ligand>
</feature>
<keyword evidence="4 6" id="KW-0378">Hydrolase</keyword>
<feature type="binding site" evidence="6">
    <location>
        <position position="89"/>
    </location>
    <ligand>
        <name>Mg(2+)</name>
        <dbReference type="ChEBI" id="CHEBI:18420"/>
    </ligand>
</feature>
<comment type="caution">
    <text evidence="8">The sequence shown here is derived from an EMBL/GenBank/DDBJ whole genome shotgun (WGS) entry which is preliminary data.</text>
</comment>
<dbReference type="AlphaFoldDB" id="A0A4Q7UPY5"/>
<keyword evidence="6" id="KW-0800">Toxin</keyword>
<evidence type="ECO:0000259" key="7">
    <source>
        <dbReference type="Pfam" id="PF01850"/>
    </source>
</evidence>
<dbReference type="GO" id="GO:0000287">
    <property type="term" value="F:magnesium ion binding"/>
    <property type="evidence" value="ECO:0007669"/>
    <property type="project" value="UniProtKB-UniRule"/>
</dbReference>
<keyword evidence="1 6" id="KW-1277">Toxin-antitoxin system</keyword>
<evidence type="ECO:0000313" key="8">
    <source>
        <dbReference type="EMBL" id="RZT83792.1"/>
    </source>
</evidence>
<dbReference type="Gene3D" id="3.40.50.1010">
    <property type="entry name" value="5'-nuclease"/>
    <property type="match status" value="1"/>
</dbReference>
<dbReference type="InterPro" id="IPR029060">
    <property type="entry name" value="PIN-like_dom_sf"/>
</dbReference>
<dbReference type="Proteomes" id="UP000291591">
    <property type="component" value="Unassembled WGS sequence"/>
</dbReference>
<dbReference type="GO" id="GO:0090729">
    <property type="term" value="F:toxin activity"/>
    <property type="evidence" value="ECO:0007669"/>
    <property type="project" value="UniProtKB-KW"/>
</dbReference>
<evidence type="ECO:0000256" key="4">
    <source>
        <dbReference type="ARBA" id="ARBA00022801"/>
    </source>
</evidence>
<dbReference type="HAMAP" id="MF_00265">
    <property type="entry name" value="VapC_Nob1"/>
    <property type="match status" value="1"/>
</dbReference>
<evidence type="ECO:0000256" key="3">
    <source>
        <dbReference type="ARBA" id="ARBA00022723"/>
    </source>
</evidence>
<evidence type="ECO:0000256" key="5">
    <source>
        <dbReference type="ARBA" id="ARBA00022842"/>
    </source>
</evidence>
<comment type="cofactor">
    <cofactor evidence="6">
        <name>Mg(2+)</name>
        <dbReference type="ChEBI" id="CHEBI:18420"/>
    </cofactor>
</comment>